<feature type="compositionally biased region" description="Basic and acidic residues" evidence="2">
    <location>
        <begin position="586"/>
        <end position="610"/>
    </location>
</feature>
<feature type="region of interest" description="Disordered" evidence="2">
    <location>
        <begin position="554"/>
        <end position="669"/>
    </location>
</feature>
<feature type="compositionally biased region" description="Polar residues" evidence="2">
    <location>
        <begin position="237"/>
        <end position="247"/>
    </location>
</feature>
<dbReference type="PANTHER" id="PTHR28375:SF1">
    <property type="entry name" value="PROTEIN HINDERIN"/>
    <property type="match status" value="1"/>
</dbReference>
<accession>A0A2B4REQ2</accession>
<dbReference type="PANTHER" id="PTHR28375">
    <property type="entry name" value="PROTEIN HINDERIN"/>
    <property type="match status" value="1"/>
</dbReference>
<feature type="compositionally biased region" description="Polar residues" evidence="2">
    <location>
        <begin position="278"/>
        <end position="293"/>
    </location>
</feature>
<feature type="coiled-coil region" evidence="1">
    <location>
        <begin position="76"/>
        <end position="128"/>
    </location>
</feature>
<organism evidence="3 4">
    <name type="scientific">Stylophora pistillata</name>
    <name type="common">Smooth cauliflower coral</name>
    <dbReference type="NCBI Taxonomy" id="50429"/>
    <lineage>
        <taxon>Eukaryota</taxon>
        <taxon>Metazoa</taxon>
        <taxon>Cnidaria</taxon>
        <taxon>Anthozoa</taxon>
        <taxon>Hexacorallia</taxon>
        <taxon>Scleractinia</taxon>
        <taxon>Astrocoeniina</taxon>
        <taxon>Pocilloporidae</taxon>
        <taxon>Stylophora</taxon>
    </lineage>
</organism>
<dbReference type="Proteomes" id="UP000225706">
    <property type="component" value="Unassembled WGS sequence"/>
</dbReference>
<dbReference type="AlphaFoldDB" id="A0A2B4REQ2"/>
<gene>
    <name evidence="3" type="ORF">AWC38_SpisGene20956</name>
</gene>
<feature type="compositionally biased region" description="Polar residues" evidence="2">
    <location>
        <begin position="164"/>
        <end position="174"/>
    </location>
</feature>
<feature type="region of interest" description="Disordered" evidence="2">
    <location>
        <begin position="142"/>
        <end position="205"/>
    </location>
</feature>
<comment type="caution">
    <text evidence="3">The sequence shown here is derived from an EMBL/GenBank/DDBJ whole genome shotgun (WGS) entry which is preliminary data.</text>
</comment>
<evidence type="ECO:0000256" key="1">
    <source>
        <dbReference type="SAM" id="Coils"/>
    </source>
</evidence>
<feature type="compositionally biased region" description="Polar residues" evidence="2">
    <location>
        <begin position="142"/>
        <end position="155"/>
    </location>
</feature>
<name>A0A2B4REQ2_STYPI</name>
<evidence type="ECO:0000313" key="3">
    <source>
        <dbReference type="EMBL" id="PFX14858.1"/>
    </source>
</evidence>
<feature type="compositionally biased region" description="Polar residues" evidence="2">
    <location>
        <begin position="655"/>
        <end position="669"/>
    </location>
</feature>
<sequence>MVRKPVHMLKQRGITLQKSFHDCLDKREQEMPRNGLSAKSVSHSFDHFGEGYFEQKGKEKQELSLKELNPQDKKRVANLVKELAKVGEERQLAEEKIEEERLAFEERLAILQEEYDAVIKEKAYLQNRFLELQALLVKFQANGRTSSPRKTAKTPTTEDKEQVSICTVLSSLSPNKPPHFSPSKQPITEIPGNTRPDTSNGKHTEEKLKANSFQASFSQQVMNKTTPPNKRCRDQKSQITAHQNSVTEGHMRVLSPGQPALPSTVQSRSECHPVAASSKVQSTEIQLSSSQKEGPSYKSAEPSGTSLSMATQPQPSSADSSQSATRVAPGMMSQHPLPVKPLFSMFSDGDPGLTTDRKVPPRKNEDRSFSEVSGVSGSFSAELDAVYRLYCREYELQLHLQQQQIELQKQQLQLQQQLQQVENLQQQHQQQQQRQQQQQQQQKLLSSMEMETKVTGHEKPATSTVDETPARPLVPRPASQPRQVSPAQSLIPTPEVSSSSNHGILQANPRKAKHSSTSGILLPGEEGLATAEVYNGNAKDRLGFEKENIEALAPDPHYRVQSAPPTLSQPRFSFERERGPQPPADRTYRRAIVPDDRLPTPQEHVDERAKANYPDSRLSGSRYSLHSRSHDVSANGKIAALREIQNTEKDMVSGRDSNSSFYPRSNFDFNSEQGSLTVDSLRADSFLGGRRQNKGESSYHGPPLSHSHTQGSFKRQAVASDQRFSLYSDVERSSQSRGSHTFPDDDDRPGRLDPSLESGVRENPYPLSLVDIVENLESKSLGLEVPAAVRGLDTTDSGYSQETNKERSPRIGDIVNSDEEEAAVLEDIFFISGRFL</sequence>
<feature type="compositionally biased region" description="Polar residues" evidence="2">
    <location>
        <begin position="480"/>
        <end position="503"/>
    </location>
</feature>
<feature type="compositionally biased region" description="Basic and acidic residues" evidence="2">
    <location>
        <begin position="355"/>
        <end position="369"/>
    </location>
</feature>
<keyword evidence="4" id="KW-1185">Reference proteome</keyword>
<feature type="compositionally biased region" description="Low complexity" evidence="2">
    <location>
        <begin position="310"/>
        <end position="325"/>
    </location>
</feature>
<dbReference type="OrthoDB" id="5972940at2759"/>
<feature type="region of interest" description="Disordered" evidence="2">
    <location>
        <begin position="688"/>
        <end position="760"/>
    </location>
</feature>
<dbReference type="InterPro" id="IPR032736">
    <property type="entry name" value="Hinderin"/>
</dbReference>
<protein>
    <submittedName>
        <fullName evidence="3">Uncharacterized protein</fullName>
    </submittedName>
</protein>
<keyword evidence="1" id="KW-0175">Coiled coil</keyword>
<feature type="coiled-coil region" evidence="1">
    <location>
        <begin position="391"/>
        <end position="441"/>
    </location>
</feature>
<dbReference type="EMBL" id="LSMT01000718">
    <property type="protein sequence ID" value="PFX14858.1"/>
    <property type="molecule type" value="Genomic_DNA"/>
</dbReference>
<feature type="region of interest" description="Disordered" evidence="2">
    <location>
        <begin position="223"/>
        <end position="375"/>
    </location>
</feature>
<dbReference type="STRING" id="50429.A0A2B4REQ2"/>
<dbReference type="Pfam" id="PF15369">
    <property type="entry name" value="KIAA1328"/>
    <property type="match status" value="1"/>
</dbReference>
<feature type="region of interest" description="Disordered" evidence="2">
    <location>
        <begin position="452"/>
        <end position="519"/>
    </location>
</feature>
<reference evidence="4" key="1">
    <citation type="journal article" date="2017" name="bioRxiv">
        <title>Comparative analysis of the genomes of Stylophora pistillata and Acropora digitifera provides evidence for extensive differences between species of corals.</title>
        <authorList>
            <person name="Voolstra C.R."/>
            <person name="Li Y."/>
            <person name="Liew Y.J."/>
            <person name="Baumgarten S."/>
            <person name="Zoccola D."/>
            <person name="Flot J.-F."/>
            <person name="Tambutte S."/>
            <person name="Allemand D."/>
            <person name="Aranda M."/>
        </authorList>
    </citation>
    <scope>NUCLEOTIDE SEQUENCE [LARGE SCALE GENOMIC DNA]</scope>
</reference>
<evidence type="ECO:0000256" key="2">
    <source>
        <dbReference type="SAM" id="MobiDB-lite"/>
    </source>
</evidence>
<proteinExistence type="predicted"/>
<evidence type="ECO:0000313" key="4">
    <source>
        <dbReference type="Proteomes" id="UP000225706"/>
    </source>
</evidence>